<dbReference type="PANTHER" id="PTHR44757">
    <property type="entry name" value="DIGUANYLATE CYCLASE DGCP"/>
    <property type="match status" value="1"/>
</dbReference>
<sequence length="1429" mass="162083">MVLQDLKNRIQKSSMKCPNSMNIKAFVTSILLLFPLFAVAAPQLPNPYFQVVSSKIGLSQNYINDIKIDPSGFVWIASEGGLDRWDGHSVVNIPGPDSKFVNASIRELFIDDDENLWISTYTSGIYRYDLEANQIEKVIERGRMLSPELFQDAESMIQGPDGTVIIGLWEEVVQYDPRTRSTNVLYSVSENYLQANEGVRYLLLEGSQLFIANSYGLSMVDLAQPSSAAVEIDYWGSATPNERNSNSKYLLMDRKRRLWVGTTQGLFMAPYQEIQNWLRAPETPSPFEQIVAGHNIWQVEETKGNDFWLATNVGLMKLTPANDGSWQTRHILEPHNGDTKLSRTSVLTIAQDDEENLWLGTIYGGALYWSPKSVAITSIQNSRVDKQPRLSNGSVWSFYQSEPDKLWIGTENGLTHYDFAADQSEFYLHNHTEQLSYVIESSIEQILPAPNGKMFLQTLDGIKLFDPATGEALVPPTQDPEHHKVFTDWNWGAQVDNMGRLYFVADDFYRYDPVTQVLESLNLPKERFSPFSFNGFIRAANGYPDKLFLATYDGLWMMDPDTLALELVYQYTEKQINYSVAVTSLVLDHQGILWLSFPRYGLIAVDSEDFSPLPERFLSKDNVLPTNIAYGLQLDDKGNFWFSSHNGLHLYSPVRRSLKNFEYGQEIRMAEFNQGASIQLLDGRFAYGSTQGVVIFDPLKLGQVNNQSLMIRPIVITNLSLESRELDLPMKNLSGRHFALNYDDFGLAIHFSSMLTGKSNRPLYKYQLYRGRELLSMGESRDPKVTFGYLPAGEYRFEVSPKFQPVEYTLLPAQLTFSVPYPPFRSPLYYALYSMIVVVVSLILMIRLKQRKRHWQMTQQQMKLFGEAFQQTRDWVVIFDSQRQPVAVNPAFQQVFNINSNESLDEQLQHLYVRYPNLKRKLRGRIATLLPGEYWKDEDVIEGDNGKHYDVLFDVTAIQNDRDPSQTDHYLIVISDITEQKNAERKLLKMASYDSLTGLVNRTLLLDRLEHAIANAKRHDTRLAVLFVDLDRFKGINDSLGHDYGDKLLKVVANRMLNLASSTDTVARLGGDEFVIVIEEVQGTQDVSDFIGKLIESIELPIKLNRKALRVGCSVGVSFYPDDAVDAASLLNQSDIAMYSAKKDTINRFTFFTQEMNDRAKLRLTLENQVKLAFDEGAFHNFYQPIVNVKTGRVEGLELLLRMSQGRSALGPSQFIPVLEQLRLILDVTRLAIGRAVDDLAGWRTQGFTGYVSVNLSALHFKTEIDIGWLDTLLAERGLTPDALRFEITESVLVDDAENAGREINRLIDAGYKLALDDFGTGYSSLSYLRRFSLQVLKIDKSFVDDINCTTGNDALVLTTIHLASSLSMQSVAEGVESQHQAELLAGMGCYHHQGYYYSKPVPAAKVPGLLQRQWPRFSSVVAHRWAEA</sequence>
<feature type="domain" description="GGDEF" evidence="4">
    <location>
        <begin position="1021"/>
        <end position="1154"/>
    </location>
</feature>
<keyword evidence="1" id="KW-0812">Transmembrane</keyword>
<evidence type="ECO:0000313" key="6">
    <source>
        <dbReference type="Proteomes" id="UP000256561"/>
    </source>
</evidence>
<dbReference type="SUPFAM" id="SSF55785">
    <property type="entry name" value="PYP-like sensor domain (PAS domain)"/>
    <property type="match status" value="1"/>
</dbReference>
<dbReference type="NCBIfam" id="TIGR00254">
    <property type="entry name" value="GGDEF"/>
    <property type="match status" value="1"/>
</dbReference>
<dbReference type="PROSITE" id="PS50113">
    <property type="entry name" value="PAC"/>
    <property type="match status" value="1"/>
</dbReference>
<dbReference type="InterPro" id="IPR052155">
    <property type="entry name" value="Biofilm_reg_signaling"/>
</dbReference>
<name>A0A3D8M5N0_9ALTE</name>
<dbReference type="SUPFAM" id="SSF55073">
    <property type="entry name" value="Nucleotide cyclase"/>
    <property type="match status" value="1"/>
</dbReference>
<dbReference type="InterPro" id="IPR001633">
    <property type="entry name" value="EAL_dom"/>
</dbReference>
<dbReference type="Proteomes" id="UP000256561">
    <property type="component" value="Unassembled WGS sequence"/>
</dbReference>
<evidence type="ECO:0000259" key="3">
    <source>
        <dbReference type="PROSITE" id="PS50883"/>
    </source>
</evidence>
<dbReference type="Gene3D" id="3.30.70.270">
    <property type="match status" value="1"/>
</dbReference>
<dbReference type="InterPro" id="IPR000160">
    <property type="entry name" value="GGDEF_dom"/>
</dbReference>
<dbReference type="InterPro" id="IPR015943">
    <property type="entry name" value="WD40/YVTN_repeat-like_dom_sf"/>
</dbReference>
<dbReference type="InterPro" id="IPR000700">
    <property type="entry name" value="PAS-assoc_C"/>
</dbReference>
<evidence type="ECO:0000259" key="2">
    <source>
        <dbReference type="PROSITE" id="PS50113"/>
    </source>
</evidence>
<dbReference type="InterPro" id="IPR029787">
    <property type="entry name" value="Nucleotide_cyclase"/>
</dbReference>
<dbReference type="InterPro" id="IPR000014">
    <property type="entry name" value="PAS"/>
</dbReference>
<feature type="domain" description="EAL" evidence="3">
    <location>
        <begin position="1163"/>
        <end position="1415"/>
    </location>
</feature>
<evidence type="ECO:0000313" key="5">
    <source>
        <dbReference type="EMBL" id="RDV24462.1"/>
    </source>
</evidence>
<feature type="domain" description="PAC" evidence="2">
    <location>
        <begin position="934"/>
        <end position="989"/>
    </location>
</feature>
<dbReference type="Pfam" id="PF00990">
    <property type="entry name" value="GGDEF"/>
    <property type="match status" value="1"/>
</dbReference>
<dbReference type="CDD" id="cd01949">
    <property type="entry name" value="GGDEF"/>
    <property type="match status" value="1"/>
</dbReference>
<dbReference type="InterPro" id="IPR035965">
    <property type="entry name" value="PAS-like_dom_sf"/>
</dbReference>
<protein>
    <submittedName>
        <fullName evidence="5">EAL domain-containing protein</fullName>
    </submittedName>
</protein>
<dbReference type="Gene3D" id="2.130.10.10">
    <property type="entry name" value="YVTN repeat-like/Quinoprotein amine dehydrogenase"/>
    <property type="match status" value="3"/>
</dbReference>
<dbReference type="Gene3D" id="3.20.20.450">
    <property type="entry name" value="EAL domain"/>
    <property type="match status" value="1"/>
</dbReference>
<dbReference type="InterPro" id="IPR043128">
    <property type="entry name" value="Rev_trsase/Diguanyl_cyclase"/>
</dbReference>
<comment type="caution">
    <text evidence="5">The sequence shown here is derived from an EMBL/GenBank/DDBJ whole genome shotgun (WGS) entry which is preliminary data.</text>
</comment>
<dbReference type="Pfam" id="PF00563">
    <property type="entry name" value="EAL"/>
    <property type="match status" value="1"/>
</dbReference>
<dbReference type="SMART" id="SM00267">
    <property type="entry name" value="GGDEF"/>
    <property type="match status" value="1"/>
</dbReference>
<gene>
    <name evidence="5" type="ORF">DXV75_13635</name>
</gene>
<dbReference type="PROSITE" id="PS50887">
    <property type="entry name" value="GGDEF"/>
    <property type="match status" value="1"/>
</dbReference>
<dbReference type="PROSITE" id="PS50883">
    <property type="entry name" value="EAL"/>
    <property type="match status" value="1"/>
</dbReference>
<accession>A0A3D8M5N0</accession>
<dbReference type="EMBL" id="QRHA01000010">
    <property type="protein sequence ID" value="RDV24462.1"/>
    <property type="molecule type" value="Genomic_DNA"/>
</dbReference>
<dbReference type="SMART" id="SM00052">
    <property type="entry name" value="EAL"/>
    <property type="match status" value="1"/>
</dbReference>
<keyword evidence="1" id="KW-1133">Transmembrane helix</keyword>
<reference evidence="6" key="1">
    <citation type="submission" date="2018-08" db="EMBL/GenBank/DDBJ databases">
        <authorList>
            <person name="Zhang J."/>
            <person name="Du Z.-J."/>
        </authorList>
    </citation>
    <scope>NUCLEOTIDE SEQUENCE [LARGE SCALE GENOMIC DNA]</scope>
    <source>
        <strain evidence="6">KCTC 52655</strain>
    </source>
</reference>
<keyword evidence="1" id="KW-0472">Membrane</keyword>
<organism evidence="5 6">
    <name type="scientific">Alteromonas aestuariivivens</name>
    <dbReference type="NCBI Taxonomy" id="1938339"/>
    <lineage>
        <taxon>Bacteria</taxon>
        <taxon>Pseudomonadati</taxon>
        <taxon>Pseudomonadota</taxon>
        <taxon>Gammaproteobacteria</taxon>
        <taxon>Alteromonadales</taxon>
        <taxon>Alteromonadaceae</taxon>
        <taxon>Alteromonas/Salinimonas group</taxon>
        <taxon>Alteromonas</taxon>
    </lineage>
</organism>
<dbReference type="SUPFAM" id="SSF63829">
    <property type="entry name" value="Calcium-dependent phosphotriesterase"/>
    <property type="match status" value="3"/>
</dbReference>
<dbReference type="PANTHER" id="PTHR44757:SF2">
    <property type="entry name" value="BIOFILM ARCHITECTURE MAINTENANCE PROTEIN MBAA"/>
    <property type="match status" value="1"/>
</dbReference>
<dbReference type="CDD" id="cd01948">
    <property type="entry name" value="EAL"/>
    <property type="match status" value="1"/>
</dbReference>
<dbReference type="InterPro" id="IPR035919">
    <property type="entry name" value="EAL_sf"/>
</dbReference>
<dbReference type="SUPFAM" id="SSF141868">
    <property type="entry name" value="EAL domain-like"/>
    <property type="match status" value="1"/>
</dbReference>
<dbReference type="InterPro" id="IPR013783">
    <property type="entry name" value="Ig-like_fold"/>
</dbReference>
<evidence type="ECO:0000256" key="1">
    <source>
        <dbReference type="SAM" id="Phobius"/>
    </source>
</evidence>
<evidence type="ECO:0000259" key="4">
    <source>
        <dbReference type="PROSITE" id="PS50887"/>
    </source>
</evidence>
<dbReference type="Gene3D" id="2.60.40.10">
    <property type="entry name" value="Immunoglobulins"/>
    <property type="match status" value="1"/>
</dbReference>
<keyword evidence="6" id="KW-1185">Reference proteome</keyword>
<proteinExistence type="predicted"/>
<dbReference type="NCBIfam" id="TIGR00229">
    <property type="entry name" value="sensory_box"/>
    <property type="match status" value="1"/>
</dbReference>
<dbReference type="Gene3D" id="3.30.450.20">
    <property type="entry name" value="PAS domain"/>
    <property type="match status" value="1"/>
</dbReference>
<feature type="transmembrane region" description="Helical" evidence="1">
    <location>
        <begin position="828"/>
        <end position="848"/>
    </location>
</feature>